<feature type="chain" id="PRO_5035940376" evidence="1">
    <location>
        <begin position="23"/>
        <end position="162"/>
    </location>
</feature>
<dbReference type="OrthoDB" id="4161406at2759"/>
<proteinExistence type="predicted"/>
<reference evidence="2 3" key="1">
    <citation type="submission" date="2018-05" db="EMBL/GenBank/DDBJ databases">
        <title>Whole genome sequencing for identification of molecular markers to develop diagnostic detection tools for the regulated plant pathogen Lachnellula willkommii.</title>
        <authorList>
            <person name="Giroux E."/>
            <person name="Bilodeau G."/>
        </authorList>
    </citation>
    <scope>NUCLEOTIDE SEQUENCE [LARGE SCALE GENOMIC DNA]</scope>
    <source>
        <strain evidence="2 3">CBS 203.66</strain>
    </source>
</reference>
<organism evidence="2 3">
    <name type="scientific">Lachnellula arida</name>
    <dbReference type="NCBI Taxonomy" id="1316785"/>
    <lineage>
        <taxon>Eukaryota</taxon>
        <taxon>Fungi</taxon>
        <taxon>Dikarya</taxon>
        <taxon>Ascomycota</taxon>
        <taxon>Pezizomycotina</taxon>
        <taxon>Leotiomycetes</taxon>
        <taxon>Helotiales</taxon>
        <taxon>Lachnaceae</taxon>
        <taxon>Lachnellula</taxon>
    </lineage>
</organism>
<keyword evidence="3" id="KW-1185">Reference proteome</keyword>
<dbReference type="Proteomes" id="UP000469559">
    <property type="component" value="Unassembled WGS sequence"/>
</dbReference>
<keyword evidence="1" id="KW-0732">Signal</keyword>
<evidence type="ECO:0000256" key="1">
    <source>
        <dbReference type="SAM" id="SignalP"/>
    </source>
</evidence>
<comment type="caution">
    <text evidence="2">The sequence shown here is derived from an EMBL/GenBank/DDBJ whole genome shotgun (WGS) entry which is preliminary data.</text>
</comment>
<evidence type="ECO:0000313" key="2">
    <source>
        <dbReference type="EMBL" id="TVY16137.1"/>
    </source>
</evidence>
<protein>
    <submittedName>
        <fullName evidence="2">Uncharacterized protein</fullName>
    </submittedName>
</protein>
<sequence length="162" mass="16507">MQFSTTALPAVALIAMVQYCPAPFLAAIPEAVAIGIGAASGVVSAISSVAGNVESGIGKREVELARDFNSRIKRQDYGTGTAWPDCKKQLGSAKVTFSAPAVGTVLVKGVPSACMTLSTVITGKFDEGNPVPQGADSIQFSGLKDADVTAIQNALNAHPSKG</sequence>
<accession>A0A8T9B8X3</accession>
<name>A0A8T9B8X3_9HELO</name>
<gene>
    <name evidence="2" type="ORF">LARI1_G006239</name>
</gene>
<evidence type="ECO:0000313" key="3">
    <source>
        <dbReference type="Proteomes" id="UP000469559"/>
    </source>
</evidence>
<dbReference type="EMBL" id="QGMF01000407">
    <property type="protein sequence ID" value="TVY16137.1"/>
    <property type="molecule type" value="Genomic_DNA"/>
</dbReference>
<feature type="signal peptide" evidence="1">
    <location>
        <begin position="1"/>
        <end position="22"/>
    </location>
</feature>
<dbReference type="AlphaFoldDB" id="A0A8T9B8X3"/>